<feature type="domain" description="CBM6" evidence="5">
    <location>
        <begin position="52"/>
        <end position="175"/>
    </location>
</feature>
<name>A0A9X2JYA0_9MICO</name>
<dbReference type="InterPro" id="IPR008979">
    <property type="entry name" value="Galactose-bd-like_sf"/>
</dbReference>
<sequence length="910" mass="97682">MSVPVPSVPPTRRAPWLAVGLVLALAAGVGGPAAQAAPAAPAMPAQPALPAATVEAEAPQVVLDGASRSGCSSCSGDGKVGSVSPTATILLPGVLAPEAGTYDVTLHYLSGDDSRALTVTPDGGDTVTVPVASTGGWDRVGTTTVALPLHAGENRLTFSAPAGSLGPDLDLVEVAGATAKDYTLTDPRAADPVPVDPTPARPGGARATLRGGDVVIDYALGSGTADARWGGQRAVTGFYSGVRLGDRFVTTKQYDGACRLTARDTVTCARPGLPTLRQVFAFDGDRSFSVRLDVTGTDGPVTTSMTVPIMTDRPGSVDLGRRGDNRMVLVPVDNDHWVRYETPAVEDVTPARRSFEVSAFIDDTSRRGLVVGSLDRDTWKSGVVADGNPRGGLDRLQVAAGLTDWGYDYGDGMNRYQFNRELRPHAEVSGGTVRSPRVFVGLYPDWRAGMETFGRAAAQAAGSRTWDEGTPFGFNSWGGLGARGGDADVMDEVSEFLAEETPAFRNTESAKGPYVGVDSYWDKMLAPEYAFEDPDTSWAELERYVADVKARGQEPALYFQPFANFWREGLDERIGGTALCDTCENQTYREMALKVNGVPVNIDGAWALDPTNPGVQNRARIALGKFRELGVRYVKLDFLTHGYVEADDWYDTGVHTGQQAFRQGMAQVIDVAGEDMFVDLAISPLFASEFAHARRISCDVHGALNNWHPEQPDRYQKSTEYLLNSLTYGWWLDEVYAFNDGDHVQLGNYEYDGDANAYLLDDPYPSIWPEGQNRARITSAAITGVYQVSEDLTATGHPVIKQRARDLLQNPGINHLAEIGRSFAPVQAGPDAFTASDTFVLHDDGTTYVALFNYGSAPRRADLALRDLGLGGGRHDVTELWTGQENRAAGRLRAVVPGEDVRVYAIGSGR</sequence>
<proteinExistence type="predicted"/>
<evidence type="ECO:0000256" key="2">
    <source>
        <dbReference type="ARBA" id="ARBA00023295"/>
    </source>
</evidence>
<feature type="chain" id="PRO_5040879267" evidence="4">
    <location>
        <begin position="37"/>
        <end position="910"/>
    </location>
</feature>
<dbReference type="SUPFAM" id="SSF51011">
    <property type="entry name" value="Glycosyl hydrolase domain"/>
    <property type="match status" value="1"/>
</dbReference>
<dbReference type="InterPro" id="IPR005084">
    <property type="entry name" value="CBM6"/>
</dbReference>
<comment type="caution">
    <text evidence="6">The sequence shown here is derived from an EMBL/GenBank/DDBJ whole genome shotgun (WGS) entry which is preliminary data.</text>
</comment>
<feature type="signal peptide" evidence="4">
    <location>
        <begin position="1"/>
        <end position="36"/>
    </location>
</feature>
<keyword evidence="7" id="KW-1185">Reference proteome</keyword>
<keyword evidence="4" id="KW-0732">Signal</keyword>
<dbReference type="SUPFAM" id="SSF51445">
    <property type="entry name" value="(Trans)glycosidases"/>
    <property type="match status" value="1"/>
</dbReference>
<evidence type="ECO:0000256" key="4">
    <source>
        <dbReference type="SAM" id="SignalP"/>
    </source>
</evidence>
<feature type="region of interest" description="Disordered" evidence="3">
    <location>
        <begin position="185"/>
        <end position="207"/>
    </location>
</feature>
<dbReference type="InterPro" id="IPR013785">
    <property type="entry name" value="Aldolase_TIM"/>
</dbReference>
<keyword evidence="1" id="KW-0378">Hydrolase</keyword>
<dbReference type="InterPro" id="IPR041233">
    <property type="entry name" value="Melibiase_C"/>
</dbReference>
<dbReference type="Gene3D" id="2.60.40.1180">
    <property type="entry name" value="Golgi alpha-mannosidase II"/>
    <property type="match status" value="1"/>
</dbReference>
<dbReference type="CDD" id="cd04081">
    <property type="entry name" value="CBM35_galactosidase-like"/>
    <property type="match status" value="1"/>
</dbReference>
<evidence type="ECO:0000256" key="3">
    <source>
        <dbReference type="SAM" id="MobiDB-lite"/>
    </source>
</evidence>
<dbReference type="SUPFAM" id="SSF49785">
    <property type="entry name" value="Galactose-binding domain-like"/>
    <property type="match status" value="1"/>
</dbReference>
<dbReference type="PROSITE" id="PS51175">
    <property type="entry name" value="CBM6"/>
    <property type="match status" value="1"/>
</dbReference>
<dbReference type="Proteomes" id="UP001139493">
    <property type="component" value="Unassembled WGS sequence"/>
</dbReference>
<dbReference type="InterPro" id="IPR017853">
    <property type="entry name" value="GH"/>
</dbReference>
<evidence type="ECO:0000256" key="1">
    <source>
        <dbReference type="ARBA" id="ARBA00022801"/>
    </source>
</evidence>
<dbReference type="GO" id="GO:0030246">
    <property type="term" value="F:carbohydrate binding"/>
    <property type="evidence" value="ECO:0007669"/>
    <property type="project" value="InterPro"/>
</dbReference>
<dbReference type="RefSeq" id="WP_253839946.1">
    <property type="nucleotide sequence ID" value="NZ_JAMTCS010000019.1"/>
</dbReference>
<dbReference type="GO" id="GO:0016798">
    <property type="term" value="F:hydrolase activity, acting on glycosyl bonds"/>
    <property type="evidence" value="ECO:0007669"/>
    <property type="project" value="UniProtKB-KW"/>
</dbReference>
<organism evidence="6 7">
    <name type="scientific">Promicromonospora thailandica</name>
    <dbReference type="NCBI Taxonomy" id="765201"/>
    <lineage>
        <taxon>Bacteria</taxon>
        <taxon>Bacillati</taxon>
        <taxon>Actinomycetota</taxon>
        <taxon>Actinomycetes</taxon>
        <taxon>Micrococcales</taxon>
        <taxon>Promicromonosporaceae</taxon>
        <taxon>Promicromonospora</taxon>
    </lineage>
</organism>
<dbReference type="Pfam" id="PF17801">
    <property type="entry name" value="Melibiase_C"/>
    <property type="match status" value="1"/>
</dbReference>
<accession>A0A9X2JYA0</accession>
<reference evidence="6" key="1">
    <citation type="submission" date="2022-06" db="EMBL/GenBank/DDBJ databases">
        <title>Genomic Encyclopedia of Archaeal and Bacterial Type Strains, Phase II (KMG-II): from individual species to whole genera.</title>
        <authorList>
            <person name="Goeker M."/>
        </authorList>
    </citation>
    <scope>NUCLEOTIDE SEQUENCE</scope>
    <source>
        <strain evidence="6">DSM 26652</strain>
    </source>
</reference>
<evidence type="ECO:0000313" key="6">
    <source>
        <dbReference type="EMBL" id="MCP2267467.1"/>
    </source>
</evidence>
<evidence type="ECO:0000259" key="5">
    <source>
        <dbReference type="PROSITE" id="PS51175"/>
    </source>
</evidence>
<dbReference type="InterPro" id="IPR013780">
    <property type="entry name" value="Glyco_hydro_b"/>
</dbReference>
<dbReference type="Gene3D" id="2.60.120.260">
    <property type="entry name" value="Galactose-binding domain-like"/>
    <property type="match status" value="1"/>
</dbReference>
<dbReference type="Gene3D" id="3.20.20.70">
    <property type="entry name" value="Aldolase class I"/>
    <property type="match status" value="1"/>
</dbReference>
<gene>
    <name evidence="6" type="ORF">APR03_004844</name>
</gene>
<keyword evidence="2" id="KW-0326">Glycosidase</keyword>
<protein>
    <submittedName>
        <fullName evidence="6">Alpha-galactosidase</fullName>
    </submittedName>
</protein>
<evidence type="ECO:0000313" key="7">
    <source>
        <dbReference type="Proteomes" id="UP001139493"/>
    </source>
</evidence>
<dbReference type="EMBL" id="JAMTCS010000019">
    <property type="protein sequence ID" value="MCP2267467.1"/>
    <property type="molecule type" value="Genomic_DNA"/>
</dbReference>
<dbReference type="AlphaFoldDB" id="A0A9X2JYA0"/>